<dbReference type="PANTHER" id="PTHR13968">
    <property type="entry name" value="HETEROGENEOUS NUCLEAR RIBONUCLEOPROTEIN"/>
    <property type="match status" value="1"/>
</dbReference>
<dbReference type="InterPro" id="IPR012677">
    <property type="entry name" value="Nucleotide-bd_a/b_plait_sf"/>
</dbReference>
<evidence type="ECO:0000313" key="5">
    <source>
        <dbReference type="WBParaSite" id="PgE135_g001_t02"/>
    </source>
</evidence>
<dbReference type="Proteomes" id="UP000887569">
    <property type="component" value="Unplaced"/>
</dbReference>
<dbReference type="GO" id="GO:0005634">
    <property type="term" value="C:nucleus"/>
    <property type="evidence" value="ECO:0007669"/>
    <property type="project" value="TreeGrafter"/>
</dbReference>
<sequence length="256" mass="28434">MYHSAIRTYPSNFRFPLDTTNGSFGTNREDNFGGIISRPLLQHDVGFDTSSKEPHLIRARVFIGNLNTKMITRDEIIGLFSGYGDLLGVTVMKGYAFVQYSNGDDADRAVIDLNGRIWNGSLLDVKLAVSGMKTRGLLVSPSQKGVKRAAERSPGGEKRARAADCLSVIAQDDIIQQIDVIRNAVRVNRHRSGTVDVLICGECRYATNDFNEFTRHRQAKCTSATRQGTFLLLFLHSLMTLSGRNMRKNSVEEASE</sequence>
<dbReference type="GO" id="GO:0003723">
    <property type="term" value="F:RNA binding"/>
    <property type="evidence" value="ECO:0007669"/>
    <property type="project" value="UniProtKB-UniRule"/>
</dbReference>
<evidence type="ECO:0000313" key="4">
    <source>
        <dbReference type="Proteomes" id="UP000887569"/>
    </source>
</evidence>
<name>A0A915A0Z3_PARUN</name>
<dbReference type="Gene3D" id="3.30.70.330">
    <property type="match status" value="1"/>
</dbReference>
<evidence type="ECO:0000259" key="3">
    <source>
        <dbReference type="PROSITE" id="PS50102"/>
    </source>
</evidence>
<reference evidence="5" key="1">
    <citation type="submission" date="2022-11" db="UniProtKB">
        <authorList>
            <consortium name="WormBaseParasite"/>
        </authorList>
    </citation>
    <scope>IDENTIFICATION</scope>
</reference>
<dbReference type="WBParaSite" id="PgE135_g001_t02">
    <property type="protein sequence ID" value="PgE135_g001_t02"/>
    <property type="gene ID" value="PgE135_g001"/>
</dbReference>
<dbReference type="PANTHER" id="PTHR13968:SF26">
    <property type="entry name" value="RRM DOMAIN-CONTAINING PROTEIN"/>
    <property type="match status" value="1"/>
</dbReference>
<organism evidence="4 5">
    <name type="scientific">Parascaris univalens</name>
    <name type="common">Nematode worm</name>
    <dbReference type="NCBI Taxonomy" id="6257"/>
    <lineage>
        <taxon>Eukaryota</taxon>
        <taxon>Metazoa</taxon>
        <taxon>Ecdysozoa</taxon>
        <taxon>Nematoda</taxon>
        <taxon>Chromadorea</taxon>
        <taxon>Rhabditida</taxon>
        <taxon>Spirurina</taxon>
        <taxon>Ascaridomorpha</taxon>
        <taxon>Ascaridoidea</taxon>
        <taxon>Ascarididae</taxon>
        <taxon>Parascaris</taxon>
    </lineage>
</organism>
<dbReference type="Pfam" id="PF00076">
    <property type="entry name" value="RRM_1"/>
    <property type="match status" value="1"/>
</dbReference>
<dbReference type="InterPro" id="IPR035979">
    <property type="entry name" value="RBD_domain_sf"/>
</dbReference>
<evidence type="ECO:0000256" key="2">
    <source>
        <dbReference type="PROSITE-ProRule" id="PRU00176"/>
    </source>
</evidence>
<accession>A0A915A0Z3</accession>
<feature type="domain" description="RRM" evidence="3">
    <location>
        <begin position="59"/>
        <end position="130"/>
    </location>
</feature>
<keyword evidence="4" id="KW-1185">Reference proteome</keyword>
<proteinExistence type="predicted"/>
<evidence type="ECO:0000256" key="1">
    <source>
        <dbReference type="ARBA" id="ARBA00022884"/>
    </source>
</evidence>
<dbReference type="SUPFAM" id="SSF54928">
    <property type="entry name" value="RNA-binding domain, RBD"/>
    <property type="match status" value="1"/>
</dbReference>
<dbReference type="InterPro" id="IPR000504">
    <property type="entry name" value="RRM_dom"/>
</dbReference>
<dbReference type="InterPro" id="IPR051186">
    <property type="entry name" value="RRM_HNRPC/RALY_subfam"/>
</dbReference>
<dbReference type="SMART" id="SM00360">
    <property type="entry name" value="RRM"/>
    <property type="match status" value="1"/>
</dbReference>
<dbReference type="AlphaFoldDB" id="A0A915A0Z3"/>
<protein>
    <submittedName>
        <fullName evidence="5">RRM domain-containing protein</fullName>
    </submittedName>
</protein>
<keyword evidence="1 2" id="KW-0694">RNA-binding</keyword>
<dbReference type="PROSITE" id="PS50102">
    <property type="entry name" value="RRM"/>
    <property type="match status" value="1"/>
</dbReference>